<protein>
    <recommendedName>
        <fullName evidence="3">Prokaryotic glutathione synthetase ATP-binding domain-containing protein</fullName>
    </recommendedName>
</protein>
<reference evidence="1 2" key="1">
    <citation type="submission" date="2023-09" db="EMBL/GenBank/DDBJ databases">
        <authorList>
            <person name="Qi X."/>
        </authorList>
    </citation>
    <scope>NUCLEOTIDE SEQUENCE [LARGE SCALE GENOMIC DNA]</scope>
    <source>
        <strain evidence="1 2">S1-1</strain>
    </source>
</reference>
<dbReference type="PANTHER" id="PTHR39217">
    <property type="match status" value="1"/>
</dbReference>
<gene>
    <name evidence="1" type="ORF">RI844_06205</name>
</gene>
<dbReference type="Proteomes" id="UP001301442">
    <property type="component" value="Chromosome"/>
</dbReference>
<name>A0ABZ0GSL6_9GAMM</name>
<organism evidence="1 2">
    <name type="scientific">Thalassotalea fonticola</name>
    <dbReference type="NCBI Taxonomy" id="3065649"/>
    <lineage>
        <taxon>Bacteria</taxon>
        <taxon>Pseudomonadati</taxon>
        <taxon>Pseudomonadota</taxon>
        <taxon>Gammaproteobacteria</taxon>
        <taxon>Alteromonadales</taxon>
        <taxon>Colwelliaceae</taxon>
        <taxon>Thalassotalea</taxon>
    </lineage>
</organism>
<sequence>MKHCAILTMDCLDDFEAYDHLFEQPLHDLGWKTQLVSWKKENVNWDDFDVVLIRTPWDYQEDAARFLQVLSDIESSTAILENNIEIVRWNINKKYLQELQQKQVTIVPTIWQESFNFKNVASYFTKFNTEQIVIKPCVSANADNTFWLTKANVSAHKEQLELAFSERDFMAQPFMESVINEGEFSCFYFDGIYSHSILKTPKENDFRVQEEFGSRLQLVEPEAKLKAQADHAIKQLSSTPMYARVDFVRHGNEFAMMEAELIEPSLYFNMDENSAPLFAKVFVERMQREHQLN</sequence>
<accession>A0ABZ0GSL6</accession>
<dbReference type="SUPFAM" id="SSF56059">
    <property type="entry name" value="Glutathione synthetase ATP-binding domain-like"/>
    <property type="match status" value="1"/>
</dbReference>
<dbReference type="RefSeq" id="WP_348397577.1">
    <property type="nucleotide sequence ID" value="NZ_CP136600.1"/>
</dbReference>
<proteinExistence type="predicted"/>
<dbReference type="PANTHER" id="PTHR39217:SF1">
    <property type="entry name" value="GLUTATHIONE SYNTHETASE"/>
    <property type="match status" value="1"/>
</dbReference>
<evidence type="ECO:0000313" key="1">
    <source>
        <dbReference type="EMBL" id="WOH38808.1"/>
    </source>
</evidence>
<dbReference type="EMBL" id="CP136600">
    <property type="protein sequence ID" value="WOH38808.1"/>
    <property type="molecule type" value="Genomic_DNA"/>
</dbReference>
<evidence type="ECO:0008006" key="3">
    <source>
        <dbReference type="Google" id="ProtNLM"/>
    </source>
</evidence>
<keyword evidence="2" id="KW-1185">Reference proteome</keyword>
<evidence type="ECO:0000313" key="2">
    <source>
        <dbReference type="Proteomes" id="UP001301442"/>
    </source>
</evidence>
<dbReference type="InterPro" id="IPR053191">
    <property type="entry name" value="DcsG_Biosynth_Enzyme"/>
</dbReference>